<dbReference type="STRING" id="1528.SAMN04488579_101205"/>
<sequence>MGTHLRKLMARNNGMTLVEVIVALLLFSMVFLILLYGINSALKVMGNAQAINNATQSNVSKLESLGSSLEAEGATLTNLGDKLTIDGKAIAGTFKVATTKKSNDQTDLSLTLFQPGTPRSTPPLPSVMPNPAAPGNGWPPYVPKPENAESLKSNTDTYNHLGDKLTSTAYDRIVITDSVTGNINGSVPQLFLTGSPAINLAQNKKVDISANFLYISGDLYGTNAGNSDNSTTFIISSKGTNNQEKALVYFSKDITIKLTSTNNKGELSGSIKQGYYLLPAPEKDGFNLFSILSDETVKPNFSKKVTEGGYYYDLQDSECLAQLKTELINRDIKLENANDSNAWINPSDLQ</sequence>
<evidence type="ECO:0000256" key="1">
    <source>
        <dbReference type="SAM" id="Phobius"/>
    </source>
</evidence>
<dbReference type="Proteomes" id="UP000199652">
    <property type="component" value="Unassembled WGS sequence"/>
</dbReference>
<keyword evidence="3" id="KW-1185">Reference proteome</keyword>
<keyword evidence="1" id="KW-1133">Transmembrane helix</keyword>
<keyword evidence="1" id="KW-0472">Membrane</keyword>
<accession>A0A1H3AWP1</accession>
<dbReference type="RefSeq" id="WP_090242563.1">
    <property type="nucleotide sequence ID" value="NZ_FNOU01000001.1"/>
</dbReference>
<keyword evidence="1" id="KW-0812">Transmembrane</keyword>
<dbReference type="EMBL" id="FNOU01000001">
    <property type="protein sequence ID" value="SDX34025.1"/>
    <property type="molecule type" value="Genomic_DNA"/>
</dbReference>
<reference evidence="3" key="1">
    <citation type="submission" date="2016-10" db="EMBL/GenBank/DDBJ databases">
        <authorList>
            <person name="Varghese N."/>
            <person name="Submissions S."/>
        </authorList>
    </citation>
    <scope>NUCLEOTIDE SEQUENCE [LARGE SCALE GENOMIC DNA]</scope>
    <source>
        <strain evidence="3">VPI 5359</strain>
    </source>
</reference>
<dbReference type="Pfam" id="PF07963">
    <property type="entry name" value="N_methyl"/>
    <property type="match status" value="1"/>
</dbReference>
<protein>
    <submittedName>
        <fullName evidence="2">Prepilin-type N-terminal cleavage/methylation domain-containing protein</fullName>
    </submittedName>
</protein>
<dbReference type="NCBIfam" id="TIGR02532">
    <property type="entry name" value="IV_pilin_GFxxxE"/>
    <property type="match status" value="1"/>
</dbReference>
<proteinExistence type="predicted"/>
<evidence type="ECO:0000313" key="2">
    <source>
        <dbReference type="EMBL" id="SDX34025.1"/>
    </source>
</evidence>
<evidence type="ECO:0000313" key="3">
    <source>
        <dbReference type="Proteomes" id="UP000199652"/>
    </source>
</evidence>
<dbReference type="OrthoDB" id="9945822at2"/>
<dbReference type="InterPro" id="IPR012902">
    <property type="entry name" value="N_methyl_site"/>
</dbReference>
<organism evidence="2 3">
    <name type="scientific">Eubacterium barkeri</name>
    <name type="common">Clostridium barkeri</name>
    <dbReference type="NCBI Taxonomy" id="1528"/>
    <lineage>
        <taxon>Bacteria</taxon>
        <taxon>Bacillati</taxon>
        <taxon>Bacillota</taxon>
        <taxon>Clostridia</taxon>
        <taxon>Eubacteriales</taxon>
        <taxon>Eubacteriaceae</taxon>
        <taxon>Eubacterium</taxon>
    </lineage>
</organism>
<dbReference type="AlphaFoldDB" id="A0A1H3AWP1"/>
<gene>
    <name evidence="2" type="ORF">SAMN04488579_101205</name>
</gene>
<feature type="transmembrane region" description="Helical" evidence="1">
    <location>
        <begin position="20"/>
        <end position="38"/>
    </location>
</feature>
<name>A0A1H3AWP1_EUBBA</name>